<evidence type="ECO:0000313" key="3">
    <source>
        <dbReference type="Proteomes" id="UP001500973"/>
    </source>
</evidence>
<reference evidence="2 3" key="1">
    <citation type="journal article" date="2019" name="Int. J. Syst. Evol. Microbiol.">
        <title>The Global Catalogue of Microorganisms (GCM) 10K type strain sequencing project: providing services to taxonomists for standard genome sequencing and annotation.</title>
        <authorList>
            <consortium name="The Broad Institute Genomics Platform"/>
            <consortium name="The Broad Institute Genome Sequencing Center for Infectious Disease"/>
            <person name="Wu L."/>
            <person name="Ma J."/>
        </authorList>
    </citation>
    <scope>NUCLEOTIDE SEQUENCE [LARGE SCALE GENOMIC DNA]</scope>
    <source>
        <strain evidence="2 3">JCM 11756</strain>
    </source>
</reference>
<dbReference type="EMBL" id="BAAAIZ010000042">
    <property type="protein sequence ID" value="GAA1425652.1"/>
    <property type="molecule type" value="Genomic_DNA"/>
</dbReference>
<dbReference type="NCBIfam" id="NF046122">
    <property type="entry name" value="morpho_MmpA"/>
    <property type="match status" value="1"/>
</dbReference>
<proteinExistence type="predicted"/>
<organism evidence="2 3">
    <name type="scientific">Streptomyces thermospinosisporus</name>
    <dbReference type="NCBI Taxonomy" id="161482"/>
    <lineage>
        <taxon>Bacteria</taxon>
        <taxon>Bacillati</taxon>
        <taxon>Actinomycetota</taxon>
        <taxon>Actinomycetes</taxon>
        <taxon>Kitasatosporales</taxon>
        <taxon>Streptomycetaceae</taxon>
        <taxon>Streptomyces</taxon>
    </lineage>
</organism>
<comment type="caution">
    <text evidence="2">The sequence shown here is derived from an EMBL/GenBank/DDBJ whole genome shotgun (WGS) entry which is preliminary data.</text>
</comment>
<protein>
    <submittedName>
        <fullName evidence="2">Uncharacterized protein</fullName>
    </submittedName>
</protein>
<evidence type="ECO:0000256" key="1">
    <source>
        <dbReference type="SAM" id="Phobius"/>
    </source>
</evidence>
<name>A0ABN1Z2L5_9ACTN</name>
<keyword evidence="3" id="KW-1185">Reference proteome</keyword>
<keyword evidence="1" id="KW-1133">Transmembrane helix</keyword>
<keyword evidence="1" id="KW-0812">Transmembrane</keyword>
<feature type="transmembrane region" description="Helical" evidence="1">
    <location>
        <begin position="35"/>
        <end position="56"/>
    </location>
</feature>
<keyword evidence="1" id="KW-0472">Membrane</keyword>
<sequence>MSAPALPGRLGCMTTHRASKPFAAPSRTVERGVTAVLVLAVLAALAWIAGMICTLAEWPV</sequence>
<evidence type="ECO:0000313" key="2">
    <source>
        <dbReference type="EMBL" id="GAA1425652.1"/>
    </source>
</evidence>
<dbReference type="Proteomes" id="UP001500973">
    <property type="component" value="Unassembled WGS sequence"/>
</dbReference>
<accession>A0ABN1Z2L5</accession>
<dbReference type="InterPro" id="IPR059130">
    <property type="entry name" value="MmpA_put"/>
</dbReference>
<gene>
    <name evidence="2" type="ORF">GCM10009601_33040</name>
</gene>